<reference evidence="2 3" key="1">
    <citation type="submission" date="2020-04" db="EMBL/GenBank/DDBJ databases">
        <authorList>
            <person name="Klaysubun C."/>
            <person name="Duangmal K."/>
            <person name="Lipun K."/>
        </authorList>
    </citation>
    <scope>NUCLEOTIDE SEQUENCE [LARGE SCALE GENOMIC DNA]</scope>
    <source>
        <strain evidence="2 3">K10HN5</strain>
    </source>
</reference>
<name>A0ABX1SCQ2_9PSEU</name>
<proteinExistence type="predicted"/>
<evidence type="ECO:0000256" key="1">
    <source>
        <dbReference type="SAM" id="Phobius"/>
    </source>
</evidence>
<sequence>MTGDRPPWLGLLLYLSITAMPTLLFWAALRVSAVVAARRARRLAPVGPSLESLVADLRRLRREMCGPPPRTRLRRVALFAAYDDVLTDVCRVIGVDAAPLVETAEGGTERAFARLLVEADVEAAGIALDPPGTGSAAA</sequence>
<dbReference type="EMBL" id="JAAXLA010000024">
    <property type="protein sequence ID" value="NMH98587.1"/>
    <property type="molecule type" value="Genomic_DNA"/>
</dbReference>
<keyword evidence="1" id="KW-0472">Membrane</keyword>
<keyword evidence="3" id="KW-1185">Reference proteome</keyword>
<evidence type="ECO:0000313" key="3">
    <source>
        <dbReference type="Proteomes" id="UP000820669"/>
    </source>
</evidence>
<dbReference type="RefSeq" id="WP_169382023.1">
    <property type="nucleotide sequence ID" value="NZ_JAAXLA010000024.1"/>
</dbReference>
<protein>
    <submittedName>
        <fullName evidence="2">Uncharacterized protein</fullName>
    </submittedName>
</protein>
<keyword evidence="1" id="KW-0812">Transmembrane</keyword>
<accession>A0ABX1SCQ2</accession>
<keyword evidence="1" id="KW-1133">Transmembrane helix</keyword>
<evidence type="ECO:0000313" key="2">
    <source>
        <dbReference type="EMBL" id="NMH98587.1"/>
    </source>
</evidence>
<organism evidence="2 3">
    <name type="scientific">Pseudonocardia acidicola</name>
    <dbReference type="NCBI Taxonomy" id="2724939"/>
    <lineage>
        <taxon>Bacteria</taxon>
        <taxon>Bacillati</taxon>
        <taxon>Actinomycetota</taxon>
        <taxon>Actinomycetes</taxon>
        <taxon>Pseudonocardiales</taxon>
        <taxon>Pseudonocardiaceae</taxon>
        <taxon>Pseudonocardia</taxon>
    </lineage>
</organism>
<gene>
    <name evidence="2" type="ORF">HF526_14910</name>
</gene>
<feature type="transmembrane region" description="Helical" evidence="1">
    <location>
        <begin position="12"/>
        <end position="33"/>
    </location>
</feature>
<comment type="caution">
    <text evidence="2">The sequence shown here is derived from an EMBL/GenBank/DDBJ whole genome shotgun (WGS) entry which is preliminary data.</text>
</comment>
<dbReference type="Proteomes" id="UP000820669">
    <property type="component" value="Unassembled WGS sequence"/>
</dbReference>